<gene>
    <name evidence="2" type="ORF">COT71_01730</name>
</gene>
<feature type="transmembrane region" description="Helical" evidence="1">
    <location>
        <begin position="391"/>
        <end position="411"/>
    </location>
</feature>
<evidence type="ECO:0000313" key="2">
    <source>
        <dbReference type="EMBL" id="PIT98244.1"/>
    </source>
</evidence>
<feature type="transmembrane region" description="Helical" evidence="1">
    <location>
        <begin position="320"/>
        <end position="339"/>
    </location>
</feature>
<feature type="transmembrane region" description="Helical" evidence="1">
    <location>
        <begin position="458"/>
        <end position="475"/>
    </location>
</feature>
<feature type="transmembrane region" description="Helical" evidence="1">
    <location>
        <begin position="423"/>
        <end position="446"/>
    </location>
</feature>
<evidence type="ECO:0008006" key="4">
    <source>
        <dbReference type="Google" id="ProtNLM"/>
    </source>
</evidence>
<feature type="transmembrane region" description="Helical" evidence="1">
    <location>
        <begin position="207"/>
        <end position="224"/>
    </location>
</feature>
<feature type="transmembrane region" description="Helical" evidence="1">
    <location>
        <begin position="37"/>
        <end position="55"/>
    </location>
</feature>
<dbReference type="AlphaFoldDB" id="A0A2M6WZQ7"/>
<feature type="transmembrane region" description="Helical" evidence="1">
    <location>
        <begin position="93"/>
        <end position="113"/>
    </location>
</feature>
<sequence>MPRNLWVTTYWAYGLVAASFQLTDTPLAPFVTPIRTAAAAAVMVYLSGAHIIAVIEKKRQQTFEPWTFTALALLYSLFIPPLILFGLYIQLSYISPALALWAYGLWPLVHAAVRLPQLPPSRRRRGTVLAHPAVWAAVLIIIIHGITTTRFSFIPAPDTYSWLIKYENTIPKGQLPTESVVHRQAYAAFIAAAYYFTALPLYTLLKYVLPYLAVTVVVPLWLLARQVPGKALQLVILLVPIAMPALITEFDISRQQTFVLLFLLFAVGITSETVRTKKSLPAILLAMPAAAGYFIHPVFRFFYIITIAGLSLVGWRRAPAAMRTSAAAAVLLLLFVPHLRPTAVNQMYEQGRAATVNVLRGRWNLRFPAHYTNSDGYEMSWPGAAGIAKYYAYYASPLMLVLLGGGAIFLIRRPALCRAEGRLYYTAAMAPLAAAAAVFLGIAEFAPRFGNIAYLPERAWPFFSIVALPFSIPLLRRLRYPERVGRILLVAVVLGTAGGIYVTALTAHTIPEYELRAAAWMRESLPDNAEVFSSSSRNVIRYHARKEYVGLPVELYSEAHPEPILERLAINRGLSRPAGPAVQKMADYWGNISAAARRQQDAALTQLANGETTASYLQTIITSTNGIRENLTTIEENQQEALRVTQRTIALPASPPTYIYYAATDPANPYITRPYAASFTGSRQETKFPALDGTPEYFQLVYADGLRVRIWRVRNTQPAQP</sequence>
<feature type="transmembrane region" description="Helical" evidence="1">
    <location>
        <begin position="185"/>
        <end position="202"/>
    </location>
</feature>
<name>A0A2M6WZQ7_9BACT</name>
<feature type="transmembrane region" description="Helical" evidence="1">
    <location>
        <begin position="133"/>
        <end position="153"/>
    </location>
</feature>
<proteinExistence type="predicted"/>
<comment type="caution">
    <text evidence="2">The sequence shown here is derived from an EMBL/GenBank/DDBJ whole genome shotgun (WGS) entry which is preliminary data.</text>
</comment>
<reference evidence="3" key="1">
    <citation type="submission" date="2017-09" db="EMBL/GenBank/DDBJ databases">
        <title>Depth-based differentiation of microbial function through sediment-hosted aquifers and enrichment of novel symbionts in the deep terrestrial subsurface.</title>
        <authorList>
            <person name="Probst A.J."/>
            <person name="Ladd B."/>
            <person name="Jarett J.K."/>
            <person name="Geller-Mcgrath D.E."/>
            <person name="Sieber C.M.K."/>
            <person name="Emerson J.B."/>
            <person name="Anantharaman K."/>
            <person name="Thomas B.C."/>
            <person name="Malmstrom R."/>
            <person name="Stieglmeier M."/>
            <person name="Klingl A."/>
            <person name="Woyke T."/>
            <person name="Ryan C.M."/>
            <person name="Banfield J.F."/>
        </authorList>
    </citation>
    <scope>NUCLEOTIDE SEQUENCE [LARGE SCALE GENOMIC DNA]</scope>
</reference>
<feature type="transmembrane region" description="Helical" evidence="1">
    <location>
        <begin position="230"/>
        <end position="250"/>
    </location>
</feature>
<evidence type="ECO:0000256" key="1">
    <source>
        <dbReference type="SAM" id="Phobius"/>
    </source>
</evidence>
<feature type="transmembrane region" description="Helical" evidence="1">
    <location>
        <begin position="257"/>
        <end position="274"/>
    </location>
</feature>
<dbReference type="EMBL" id="PEZP01000021">
    <property type="protein sequence ID" value="PIT98244.1"/>
    <property type="molecule type" value="Genomic_DNA"/>
</dbReference>
<keyword evidence="1" id="KW-1133">Transmembrane helix</keyword>
<evidence type="ECO:0000313" key="3">
    <source>
        <dbReference type="Proteomes" id="UP000230731"/>
    </source>
</evidence>
<feature type="transmembrane region" description="Helical" evidence="1">
    <location>
        <begin position="67"/>
        <end position="87"/>
    </location>
</feature>
<dbReference type="Proteomes" id="UP000230731">
    <property type="component" value="Unassembled WGS sequence"/>
</dbReference>
<feature type="transmembrane region" description="Helical" evidence="1">
    <location>
        <begin position="294"/>
        <end position="313"/>
    </location>
</feature>
<accession>A0A2M6WZQ7</accession>
<protein>
    <recommendedName>
        <fullName evidence="4">Glycosyltransferase RgtA/B/C/D-like domain-containing protein</fullName>
    </recommendedName>
</protein>
<keyword evidence="1" id="KW-0812">Transmembrane</keyword>
<organism evidence="2 3">
    <name type="scientific">Candidatus Andersenbacteria bacterium CG10_big_fil_rev_8_21_14_0_10_54_11</name>
    <dbReference type="NCBI Taxonomy" id="1974485"/>
    <lineage>
        <taxon>Bacteria</taxon>
        <taxon>Candidatus Anderseniibacteriota</taxon>
    </lineage>
</organism>
<feature type="transmembrane region" description="Helical" evidence="1">
    <location>
        <begin position="487"/>
        <end position="507"/>
    </location>
</feature>
<keyword evidence="1" id="KW-0472">Membrane</keyword>